<feature type="region of interest" description="Disordered" evidence="9">
    <location>
        <begin position="701"/>
        <end position="750"/>
    </location>
</feature>
<evidence type="ECO:0000313" key="12">
    <source>
        <dbReference type="Proteomes" id="UP000054251"/>
    </source>
</evidence>
<evidence type="ECO:0000256" key="6">
    <source>
        <dbReference type="ARBA" id="ARBA00022664"/>
    </source>
</evidence>
<dbReference type="GO" id="GO:0006397">
    <property type="term" value="P:mRNA processing"/>
    <property type="evidence" value="ECO:0007669"/>
    <property type="project" value="UniProtKB-KW"/>
</dbReference>
<dbReference type="InterPro" id="IPR000467">
    <property type="entry name" value="G_patch_dom"/>
</dbReference>
<dbReference type="PROSITE" id="PS50174">
    <property type="entry name" value="G_PATCH"/>
    <property type="match status" value="1"/>
</dbReference>
<proteinExistence type="inferred from homology"/>
<dbReference type="OrthoDB" id="21470at2759"/>
<keyword evidence="5" id="KW-0963">Cytoplasm</keyword>
<accession>A0A0V1Q0R5</accession>
<gene>
    <name evidence="11" type="ORF">AC631_02161</name>
</gene>
<feature type="region of interest" description="Disordered" evidence="9">
    <location>
        <begin position="772"/>
        <end position="797"/>
    </location>
</feature>
<evidence type="ECO:0000256" key="7">
    <source>
        <dbReference type="ARBA" id="ARBA00023187"/>
    </source>
</evidence>
<keyword evidence="12" id="KW-1185">Reference proteome</keyword>
<feature type="compositionally biased region" description="Polar residues" evidence="9">
    <location>
        <begin position="43"/>
        <end position="52"/>
    </location>
</feature>
<dbReference type="GeneID" id="26839170"/>
<dbReference type="GO" id="GO:0005737">
    <property type="term" value="C:cytoplasm"/>
    <property type="evidence" value="ECO:0007669"/>
    <property type="project" value="UniProtKB-SubCell"/>
</dbReference>
<evidence type="ECO:0000313" key="11">
    <source>
        <dbReference type="EMBL" id="KSA02087.1"/>
    </source>
</evidence>
<dbReference type="InterPro" id="IPR051189">
    <property type="entry name" value="Splicing_assoc_domain"/>
</dbReference>
<evidence type="ECO:0000256" key="1">
    <source>
        <dbReference type="ARBA" id="ARBA00004123"/>
    </source>
</evidence>
<dbReference type="CDD" id="cd02646">
    <property type="entry name" value="R3H_G-patch"/>
    <property type="match status" value="1"/>
</dbReference>
<dbReference type="Proteomes" id="UP000054251">
    <property type="component" value="Unassembled WGS sequence"/>
</dbReference>
<dbReference type="SMART" id="SM00443">
    <property type="entry name" value="G_patch"/>
    <property type="match status" value="1"/>
</dbReference>
<keyword evidence="7" id="KW-0508">mRNA splicing</keyword>
<sequence length="797" mass="90342">MPKRGGRKSHPRKDKGGGGGGSNFGRFKTNKNKKKTGQGSSKNHGTSRSTNIDIPELMDLDENVYIPEIDAKVSRNSMKNLSRRPGRHHLYEEVGYTDKHIEDTLRQPLRNRPIEFVKAKQVYDPSAELFKKLGKSGIPKIHQELLDSMNSPPVQEAHVPESPTLDILSEESENDAIHEVATHLTSSNTSLDSNIENRGETLKNADDGQSGDEAEQTEDTEEEREIENDENENYKIESESERDEEEEEEEEDAFVIDDTGDAEIAKNLHPVKPMTSLLIQSKLPKLSTQDHVDSIYGGVEYDPVLNIGKVSLQTKKDANGQSTAELMSVNHLNKISTKGFIEERKRIPNTEKNVSDISDDDFGGYKDYIAQVMRDGKLDVDSDEYESETNFDIMASSSSSEEENDDDDNDGSEKDPSEIEYGFLPEDYEFDVSQVSISNVRFGIKNQFYTKCAELTGSDDQSMWLDEDDLVDYVLLKGVKEHRLDSFMKFITKGLIDEELIEVPNYSDVYISETSEEEEETNDDDENLAAMIAFTKSQQQSFMDLDIPSTERLKTKGLGKKKQLDLDRMQLDIDMRESLQDQYQVHREAKRSKKQRREEARLEEGIARHDLLIKYPYSLHIKDISNEFEVFLHDTSRDSMNFPPLDPHGNKTIIKISNFYNMKSLKCGTGLKLFIKVSKNRKTFHYLPRYDQIGSVLRQRPIFNRTDQKRPKDEITRSDGNSKKDRSRGRNKSQSNAQTREGEIVGASAPEIGANNIGRQLLEKLGWSKGEGLGAHGNKGISEPVVAKIKKSKTGLK</sequence>
<dbReference type="EMBL" id="LMYN01000035">
    <property type="protein sequence ID" value="KSA02087.1"/>
    <property type="molecule type" value="Genomic_DNA"/>
</dbReference>
<comment type="similarity">
    <text evidence="3">Belongs to the SQS1 family.</text>
</comment>
<feature type="compositionally biased region" description="Basic residues" evidence="9">
    <location>
        <begin position="1"/>
        <end position="13"/>
    </location>
</feature>
<comment type="caution">
    <text evidence="11">The sequence shown here is derived from an EMBL/GenBank/DDBJ whole genome shotgun (WGS) entry which is preliminary data.</text>
</comment>
<feature type="compositionally biased region" description="Basic and acidic residues" evidence="9">
    <location>
        <begin position="706"/>
        <end position="724"/>
    </location>
</feature>
<name>A0A0V1Q0R5_9ASCO</name>
<evidence type="ECO:0000256" key="8">
    <source>
        <dbReference type="ARBA" id="ARBA00023242"/>
    </source>
</evidence>
<dbReference type="Pfam" id="PF01585">
    <property type="entry name" value="G-patch"/>
    <property type="match status" value="1"/>
</dbReference>
<feature type="region of interest" description="Disordered" evidence="9">
    <location>
        <begin position="387"/>
        <end position="419"/>
    </location>
</feature>
<dbReference type="RefSeq" id="XP_015468189.1">
    <property type="nucleotide sequence ID" value="XM_015610991.1"/>
</dbReference>
<evidence type="ECO:0000256" key="2">
    <source>
        <dbReference type="ARBA" id="ARBA00004496"/>
    </source>
</evidence>
<feature type="compositionally biased region" description="Basic residues" evidence="9">
    <location>
        <begin position="788"/>
        <end position="797"/>
    </location>
</feature>
<keyword evidence="8" id="KW-0539">Nucleus</keyword>
<evidence type="ECO:0000256" key="9">
    <source>
        <dbReference type="SAM" id="MobiDB-lite"/>
    </source>
</evidence>
<protein>
    <recommendedName>
        <fullName evidence="4">Protein SQS1</fullName>
    </recommendedName>
</protein>
<dbReference type="GO" id="GO:0008380">
    <property type="term" value="P:RNA splicing"/>
    <property type="evidence" value="ECO:0007669"/>
    <property type="project" value="UniProtKB-KW"/>
</dbReference>
<feature type="region of interest" description="Disordered" evidence="9">
    <location>
        <begin position="1"/>
        <end position="54"/>
    </location>
</feature>
<feature type="compositionally biased region" description="Acidic residues" evidence="9">
    <location>
        <begin position="209"/>
        <end position="231"/>
    </location>
</feature>
<dbReference type="GO" id="GO:0003676">
    <property type="term" value="F:nucleic acid binding"/>
    <property type="evidence" value="ECO:0007669"/>
    <property type="project" value="InterPro"/>
</dbReference>
<organism evidence="11 12">
    <name type="scientific">Debaryomyces fabryi</name>
    <dbReference type="NCBI Taxonomy" id="58627"/>
    <lineage>
        <taxon>Eukaryota</taxon>
        <taxon>Fungi</taxon>
        <taxon>Dikarya</taxon>
        <taxon>Ascomycota</taxon>
        <taxon>Saccharomycotina</taxon>
        <taxon>Pichiomycetes</taxon>
        <taxon>Debaryomycetaceae</taxon>
        <taxon>Debaryomyces</taxon>
    </lineage>
</organism>
<feature type="region of interest" description="Disordered" evidence="9">
    <location>
        <begin position="200"/>
        <end position="257"/>
    </location>
</feature>
<comment type="subcellular location">
    <subcellularLocation>
        <location evidence="2">Cytoplasm</location>
    </subcellularLocation>
    <subcellularLocation>
        <location evidence="1">Nucleus</location>
    </subcellularLocation>
</comment>
<evidence type="ECO:0000256" key="5">
    <source>
        <dbReference type="ARBA" id="ARBA00022490"/>
    </source>
</evidence>
<feature type="compositionally biased region" description="Acidic residues" evidence="9">
    <location>
        <begin position="240"/>
        <end position="257"/>
    </location>
</feature>
<dbReference type="PANTHER" id="PTHR14195">
    <property type="entry name" value="G PATCH DOMAIN CONTAINING PROTEIN 2"/>
    <property type="match status" value="1"/>
</dbReference>
<dbReference type="AlphaFoldDB" id="A0A0V1Q0R5"/>
<dbReference type="InterPro" id="IPR034082">
    <property type="entry name" value="R3H_G-patch"/>
</dbReference>
<evidence type="ECO:0000256" key="3">
    <source>
        <dbReference type="ARBA" id="ARBA00010306"/>
    </source>
</evidence>
<keyword evidence="6" id="KW-0507">mRNA processing</keyword>
<feature type="compositionally biased region" description="Acidic residues" evidence="9">
    <location>
        <begin position="400"/>
        <end position="410"/>
    </location>
</feature>
<feature type="domain" description="G-patch" evidence="10">
    <location>
        <begin position="754"/>
        <end position="797"/>
    </location>
</feature>
<dbReference type="GO" id="GO:0005634">
    <property type="term" value="C:nucleus"/>
    <property type="evidence" value="ECO:0007669"/>
    <property type="project" value="UniProtKB-SubCell"/>
</dbReference>
<evidence type="ECO:0000259" key="10">
    <source>
        <dbReference type="PROSITE" id="PS50174"/>
    </source>
</evidence>
<reference evidence="11 12" key="1">
    <citation type="submission" date="2015-11" db="EMBL/GenBank/DDBJ databases">
        <title>The genome of Debaryomyces fabryi.</title>
        <authorList>
            <person name="Tafer H."/>
            <person name="Lopandic K."/>
        </authorList>
    </citation>
    <scope>NUCLEOTIDE SEQUENCE [LARGE SCALE GENOMIC DNA]</scope>
    <source>
        <strain evidence="11 12">CBS 789</strain>
    </source>
</reference>
<evidence type="ECO:0000256" key="4">
    <source>
        <dbReference type="ARBA" id="ARBA00018964"/>
    </source>
</evidence>